<protein>
    <submittedName>
        <fullName evidence="1">Uncharacterized protein</fullName>
    </submittedName>
</protein>
<keyword evidence="2" id="KW-1185">Reference proteome</keyword>
<dbReference type="STRING" id="765440.A0A0C3FA33"/>
<name>A0A0C3FA33_PILCF</name>
<reference evidence="2" key="2">
    <citation type="submission" date="2015-01" db="EMBL/GenBank/DDBJ databases">
        <title>Evolutionary Origins and Diversification of the Mycorrhizal Mutualists.</title>
        <authorList>
            <consortium name="DOE Joint Genome Institute"/>
            <consortium name="Mycorrhizal Genomics Consortium"/>
            <person name="Kohler A."/>
            <person name="Kuo A."/>
            <person name="Nagy L.G."/>
            <person name="Floudas D."/>
            <person name="Copeland A."/>
            <person name="Barry K.W."/>
            <person name="Cichocki N."/>
            <person name="Veneault-Fourrey C."/>
            <person name="LaButti K."/>
            <person name="Lindquist E.A."/>
            <person name="Lipzen A."/>
            <person name="Lundell T."/>
            <person name="Morin E."/>
            <person name="Murat C."/>
            <person name="Riley R."/>
            <person name="Ohm R."/>
            <person name="Sun H."/>
            <person name="Tunlid A."/>
            <person name="Henrissat B."/>
            <person name="Grigoriev I.V."/>
            <person name="Hibbett D.S."/>
            <person name="Martin F."/>
        </authorList>
    </citation>
    <scope>NUCLEOTIDE SEQUENCE [LARGE SCALE GENOMIC DNA]</scope>
    <source>
        <strain evidence="2">F 1598</strain>
    </source>
</reference>
<accession>A0A0C3FA33</accession>
<dbReference type="EMBL" id="KN833033">
    <property type="protein sequence ID" value="KIM76581.1"/>
    <property type="molecule type" value="Genomic_DNA"/>
</dbReference>
<dbReference type="AlphaFoldDB" id="A0A0C3FA33"/>
<feature type="non-terminal residue" evidence="1">
    <location>
        <position position="139"/>
    </location>
</feature>
<sequence>VQNYTADLKHTLWSLQSAGSLHPFPKSKWKRVLSGVAVNLNVVFSGFKPSKVVQTHGDWIITWNTTSTAILCVFPHRSFELQQYSKYILQFFRTLPYLHSKVINLDKAICCYTKEVKHIELSEVGHFQHLEARYLQEDG</sequence>
<evidence type="ECO:0000313" key="1">
    <source>
        <dbReference type="EMBL" id="KIM76581.1"/>
    </source>
</evidence>
<dbReference type="HOGENOM" id="CLU_133581_1_0_1"/>
<feature type="non-terminal residue" evidence="1">
    <location>
        <position position="1"/>
    </location>
</feature>
<organism evidence="1 2">
    <name type="scientific">Piloderma croceum (strain F 1598)</name>
    <dbReference type="NCBI Taxonomy" id="765440"/>
    <lineage>
        <taxon>Eukaryota</taxon>
        <taxon>Fungi</taxon>
        <taxon>Dikarya</taxon>
        <taxon>Basidiomycota</taxon>
        <taxon>Agaricomycotina</taxon>
        <taxon>Agaricomycetes</taxon>
        <taxon>Agaricomycetidae</taxon>
        <taxon>Atheliales</taxon>
        <taxon>Atheliaceae</taxon>
        <taxon>Piloderma</taxon>
    </lineage>
</organism>
<dbReference type="Proteomes" id="UP000054166">
    <property type="component" value="Unassembled WGS sequence"/>
</dbReference>
<dbReference type="OrthoDB" id="2355984at2759"/>
<dbReference type="InParanoid" id="A0A0C3FA33"/>
<proteinExistence type="predicted"/>
<gene>
    <name evidence="1" type="ORF">PILCRDRAFT_37213</name>
</gene>
<reference evidence="1 2" key="1">
    <citation type="submission" date="2014-04" db="EMBL/GenBank/DDBJ databases">
        <authorList>
            <consortium name="DOE Joint Genome Institute"/>
            <person name="Kuo A."/>
            <person name="Tarkka M."/>
            <person name="Buscot F."/>
            <person name="Kohler A."/>
            <person name="Nagy L.G."/>
            <person name="Floudas D."/>
            <person name="Copeland A."/>
            <person name="Barry K.W."/>
            <person name="Cichocki N."/>
            <person name="Veneault-Fourrey C."/>
            <person name="LaButti K."/>
            <person name="Lindquist E.A."/>
            <person name="Lipzen A."/>
            <person name="Lundell T."/>
            <person name="Morin E."/>
            <person name="Murat C."/>
            <person name="Sun H."/>
            <person name="Tunlid A."/>
            <person name="Henrissat B."/>
            <person name="Grigoriev I.V."/>
            <person name="Hibbett D.S."/>
            <person name="Martin F."/>
            <person name="Nordberg H.P."/>
            <person name="Cantor M.N."/>
            <person name="Hua S.X."/>
        </authorList>
    </citation>
    <scope>NUCLEOTIDE SEQUENCE [LARGE SCALE GENOMIC DNA]</scope>
    <source>
        <strain evidence="1 2">F 1598</strain>
    </source>
</reference>
<evidence type="ECO:0000313" key="2">
    <source>
        <dbReference type="Proteomes" id="UP000054166"/>
    </source>
</evidence>